<dbReference type="STRING" id="4829.A0A168M828"/>
<dbReference type="OMA" id="VELNIME"/>
<dbReference type="GO" id="GO:0005634">
    <property type="term" value="C:nucleus"/>
    <property type="evidence" value="ECO:0007669"/>
    <property type="project" value="TreeGrafter"/>
</dbReference>
<dbReference type="GO" id="GO:0000307">
    <property type="term" value="C:cyclin-dependent protein kinase holoenzyme complex"/>
    <property type="evidence" value="ECO:0007669"/>
    <property type="project" value="TreeGrafter"/>
</dbReference>
<dbReference type="EMBL" id="LT552047">
    <property type="protein sequence ID" value="SAL98101.1"/>
    <property type="molecule type" value="Genomic_DNA"/>
</dbReference>
<dbReference type="InterPro" id="IPR013922">
    <property type="entry name" value="Cyclin_PHO80-like"/>
</dbReference>
<dbReference type="SUPFAM" id="SSF47954">
    <property type="entry name" value="Cyclin-like"/>
    <property type="match status" value="1"/>
</dbReference>
<gene>
    <name evidence="1" type="primary">ABSGL_03628.1 scaffold 4609</name>
</gene>
<dbReference type="GO" id="GO:0019901">
    <property type="term" value="F:protein kinase binding"/>
    <property type="evidence" value="ECO:0007669"/>
    <property type="project" value="InterPro"/>
</dbReference>
<dbReference type="Gene3D" id="1.10.472.10">
    <property type="entry name" value="Cyclin-like"/>
    <property type="match status" value="1"/>
</dbReference>
<evidence type="ECO:0000313" key="1">
    <source>
        <dbReference type="EMBL" id="SAL98101.1"/>
    </source>
</evidence>
<dbReference type="AlphaFoldDB" id="A0A168M828"/>
<dbReference type="Pfam" id="PF08613">
    <property type="entry name" value="Cyclin"/>
    <property type="match status" value="1"/>
</dbReference>
<dbReference type="GO" id="GO:0016538">
    <property type="term" value="F:cyclin-dependent protein serine/threonine kinase regulator activity"/>
    <property type="evidence" value="ECO:0007669"/>
    <property type="project" value="TreeGrafter"/>
</dbReference>
<keyword evidence="2" id="KW-1185">Reference proteome</keyword>
<reference evidence="1" key="1">
    <citation type="submission" date="2016-04" db="EMBL/GenBank/DDBJ databases">
        <authorList>
            <person name="Evans L.H."/>
            <person name="Alamgir A."/>
            <person name="Owens N."/>
            <person name="Weber N.D."/>
            <person name="Virtaneva K."/>
            <person name="Barbian K."/>
            <person name="Babar A."/>
            <person name="Rosenke K."/>
        </authorList>
    </citation>
    <scope>NUCLEOTIDE SEQUENCE [LARGE SCALE GENOMIC DNA]</scope>
    <source>
        <strain evidence="1">CBS 101.48</strain>
    </source>
</reference>
<sequence length="348" mass="38846">MTSNFVPLPLPSSLSTSLLSCSNAGQLADFCAQAVPTIWSPRRHQPLKRTTAFKQFCQKVIKATQVSCACIVLGLYYIHRLRSAYPYIHASVGSEIRLFTTALVLANKYLDDNTFTNKTWSEVSSIPVVELNIMEMEFLSALQYNIHLPYDQYFQWVGQCQQWFGPTIMHISMDSTPLEALASSHHPSTLKRTFQDTLDDSRQIQNKKRSIPAPTTTVANYSSASSFSSSSSSSPVSYRMPYTPPESFQPIPISYPVSKTPSSYPSVCYPTPPIYVDDECCGPILSWSSSSSLSSSSSVPDYLRRPYQNQNHHIYQSHIPSNLSAPISAPLHYSTSLLATRVRSLEID</sequence>
<proteinExistence type="predicted"/>
<dbReference type="Proteomes" id="UP000078561">
    <property type="component" value="Unassembled WGS sequence"/>
</dbReference>
<dbReference type="FunCoup" id="A0A168M828">
    <property type="interactions" value="6"/>
</dbReference>
<accession>A0A168M828</accession>
<dbReference type="InterPro" id="IPR036915">
    <property type="entry name" value="Cyclin-like_sf"/>
</dbReference>
<evidence type="ECO:0000313" key="2">
    <source>
        <dbReference type="Proteomes" id="UP000078561"/>
    </source>
</evidence>
<dbReference type="OrthoDB" id="244495at2759"/>
<dbReference type="PANTHER" id="PTHR15615:SF27">
    <property type="entry name" value="PHO85 CYCLIN CLG1"/>
    <property type="match status" value="1"/>
</dbReference>
<dbReference type="PANTHER" id="PTHR15615">
    <property type="match status" value="1"/>
</dbReference>
<evidence type="ECO:0008006" key="3">
    <source>
        <dbReference type="Google" id="ProtNLM"/>
    </source>
</evidence>
<dbReference type="CDD" id="cd20557">
    <property type="entry name" value="CYCLIN_ScPCL1-like"/>
    <property type="match status" value="1"/>
</dbReference>
<organism evidence="1">
    <name type="scientific">Absidia glauca</name>
    <name type="common">Pin mould</name>
    <dbReference type="NCBI Taxonomy" id="4829"/>
    <lineage>
        <taxon>Eukaryota</taxon>
        <taxon>Fungi</taxon>
        <taxon>Fungi incertae sedis</taxon>
        <taxon>Mucoromycota</taxon>
        <taxon>Mucoromycotina</taxon>
        <taxon>Mucoromycetes</taxon>
        <taxon>Mucorales</taxon>
        <taxon>Cunninghamellaceae</taxon>
        <taxon>Absidia</taxon>
    </lineage>
</organism>
<dbReference type="InParanoid" id="A0A168M828"/>
<protein>
    <recommendedName>
        <fullName evidence="3">Cyclin N-terminal domain-containing protein</fullName>
    </recommendedName>
</protein>
<name>A0A168M828_ABSGL</name>